<dbReference type="RefSeq" id="WP_379747647.1">
    <property type="nucleotide sequence ID" value="NZ_JBHTCP010000012.1"/>
</dbReference>
<evidence type="ECO:0000313" key="2">
    <source>
        <dbReference type="EMBL" id="MFC7371254.1"/>
    </source>
</evidence>
<dbReference type="InterPro" id="IPR036680">
    <property type="entry name" value="SPOR-like_sf"/>
</dbReference>
<dbReference type="EMBL" id="JBHTCP010000012">
    <property type="protein sequence ID" value="MFC7371254.1"/>
    <property type="molecule type" value="Genomic_DNA"/>
</dbReference>
<keyword evidence="1" id="KW-0472">Membrane</keyword>
<keyword evidence="1" id="KW-0812">Transmembrane</keyword>
<dbReference type="Gene3D" id="3.30.70.1070">
    <property type="entry name" value="Sporulation related repeat"/>
    <property type="match status" value="1"/>
</dbReference>
<name>A0ABW2NLC2_9BACL</name>
<evidence type="ECO:0008006" key="4">
    <source>
        <dbReference type="Google" id="ProtNLM"/>
    </source>
</evidence>
<accession>A0ABW2NLC2</accession>
<keyword evidence="1" id="KW-1133">Transmembrane helix</keyword>
<sequence>MEEKHNITIFINGKPRSAQSSEPARLEEKAGQAETAAALIEYRKSSMSLTSKVKILSKRRNPLQDLLRKKHDPIWQARPFWKKKLVMSVAGAVLTGMLFGAAVLMVFSSPVTESAAGAPVSASVETNKKSAAALSDISLSFAVVQAGVFSSEDRAEKRAGEIKNSGVAASVMKLEGNKYAILSGIGNEKHQAASLVTFYEEKGIDVWEKNHEFSYSSLHSANKLDESYFVNGKTLLQNVVTLSFLPAGENRAKAVASTLREYEKWRTFGVKQRKEWSSATAKQSKVFEKNMAEMLELVKQEKDQKKIQSGFQQEALNALVNYDKLMKSLKKEA</sequence>
<dbReference type="Proteomes" id="UP001596549">
    <property type="component" value="Unassembled WGS sequence"/>
</dbReference>
<protein>
    <recommendedName>
        <fullName evidence="4">SPOR domain-containing protein</fullName>
    </recommendedName>
</protein>
<evidence type="ECO:0000256" key="1">
    <source>
        <dbReference type="SAM" id="Phobius"/>
    </source>
</evidence>
<comment type="caution">
    <text evidence="2">The sequence shown here is derived from an EMBL/GenBank/DDBJ whole genome shotgun (WGS) entry which is preliminary data.</text>
</comment>
<proteinExistence type="predicted"/>
<keyword evidence="3" id="KW-1185">Reference proteome</keyword>
<feature type="transmembrane region" description="Helical" evidence="1">
    <location>
        <begin position="85"/>
        <end position="107"/>
    </location>
</feature>
<reference evidence="3" key="1">
    <citation type="journal article" date="2019" name="Int. J. Syst. Evol. Microbiol.">
        <title>The Global Catalogue of Microorganisms (GCM) 10K type strain sequencing project: providing services to taxonomists for standard genome sequencing and annotation.</title>
        <authorList>
            <consortium name="The Broad Institute Genomics Platform"/>
            <consortium name="The Broad Institute Genome Sequencing Center for Infectious Disease"/>
            <person name="Wu L."/>
            <person name="Ma J."/>
        </authorList>
    </citation>
    <scope>NUCLEOTIDE SEQUENCE [LARGE SCALE GENOMIC DNA]</scope>
    <source>
        <strain evidence="3">NBRC 106396</strain>
    </source>
</reference>
<gene>
    <name evidence="2" type="ORF">ACFQPF_06165</name>
</gene>
<evidence type="ECO:0000313" key="3">
    <source>
        <dbReference type="Proteomes" id="UP001596549"/>
    </source>
</evidence>
<organism evidence="2 3">
    <name type="scientific">Fictibacillus iocasae</name>
    <dbReference type="NCBI Taxonomy" id="2715437"/>
    <lineage>
        <taxon>Bacteria</taxon>
        <taxon>Bacillati</taxon>
        <taxon>Bacillota</taxon>
        <taxon>Bacilli</taxon>
        <taxon>Bacillales</taxon>
        <taxon>Fictibacillaceae</taxon>
        <taxon>Fictibacillus</taxon>
    </lineage>
</organism>